<name>A0A0D0AED7_9AGAM</name>
<feature type="compositionally biased region" description="Basic and acidic residues" evidence="1">
    <location>
        <begin position="345"/>
        <end position="355"/>
    </location>
</feature>
<dbReference type="EMBL" id="KN835317">
    <property type="protein sequence ID" value="KIK40046.1"/>
    <property type="molecule type" value="Genomic_DNA"/>
</dbReference>
<feature type="compositionally biased region" description="Low complexity" evidence="1">
    <location>
        <begin position="221"/>
        <end position="233"/>
    </location>
</feature>
<gene>
    <name evidence="2" type="ORF">CY34DRAFT_287488</name>
</gene>
<accession>A0A0D0AED7</accession>
<dbReference type="AlphaFoldDB" id="A0A0D0AED7"/>
<feature type="compositionally biased region" description="Basic and acidic residues" evidence="1">
    <location>
        <begin position="380"/>
        <end position="398"/>
    </location>
</feature>
<evidence type="ECO:0000313" key="2">
    <source>
        <dbReference type="EMBL" id="KIK40046.1"/>
    </source>
</evidence>
<keyword evidence="3" id="KW-1185">Reference proteome</keyword>
<dbReference type="InParanoid" id="A0A0D0AED7"/>
<reference evidence="2 3" key="1">
    <citation type="submission" date="2014-04" db="EMBL/GenBank/DDBJ databases">
        <authorList>
            <consortium name="DOE Joint Genome Institute"/>
            <person name="Kuo A."/>
            <person name="Ruytinx J."/>
            <person name="Rineau F."/>
            <person name="Colpaert J."/>
            <person name="Kohler A."/>
            <person name="Nagy L.G."/>
            <person name="Floudas D."/>
            <person name="Copeland A."/>
            <person name="Barry K.W."/>
            <person name="Cichocki N."/>
            <person name="Veneault-Fourrey C."/>
            <person name="LaButti K."/>
            <person name="Lindquist E.A."/>
            <person name="Lipzen A."/>
            <person name="Lundell T."/>
            <person name="Morin E."/>
            <person name="Murat C."/>
            <person name="Sun H."/>
            <person name="Tunlid A."/>
            <person name="Henrissat B."/>
            <person name="Grigoriev I.V."/>
            <person name="Hibbett D.S."/>
            <person name="Martin F."/>
            <person name="Nordberg H.P."/>
            <person name="Cantor M.N."/>
            <person name="Hua S.X."/>
        </authorList>
    </citation>
    <scope>NUCLEOTIDE SEQUENCE [LARGE SCALE GENOMIC DNA]</scope>
    <source>
        <strain evidence="2 3">UH-Slu-Lm8-n1</strain>
    </source>
</reference>
<protein>
    <submittedName>
        <fullName evidence="2">Uncharacterized protein</fullName>
    </submittedName>
</protein>
<feature type="compositionally biased region" description="Basic and acidic residues" evidence="1">
    <location>
        <begin position="282"/>
        <end position="296"/>
    </location>
</feature>
<feature type="compositionally biased region" description="Basic and acidic residues" evidence="1">
    <location>
        <begin position="192"/>
        <end position="212"/>
    </location>
</feature>
<dbReference type="HOGENOM" id="CLU_536497_0_0_1"/>
<feature type="compositionally biased region" description="Basic and acidic residues" evidence="1">
    <location>
        <begin position="452"/>
        <end position="463"/>
    </location>
</feature>
<sequence length="494" mass="52155">MTNTSPPKITTVPAGTPSKQWASNTESMLQSDAITPDPAMRPTPKPEQRPVTTTKKLSTPGHEFPGSYPREFEQELPKQHTCGDVPEGPAAATSVVHTAKQYMPEPVERTVEYAGQTAAAYLPIPQGVKKTVASYWSNDEDPQPKGTLAELDQQLSTSLPSSELKGAQPREHVGGVGSLPGTISESSVALLPDERAEKDAQRMVNLKNDDSRTQGNNQTKSGAYSSGAAAAVATKPEDQSSRAQSSQYKTQADPHQPDKSPAQQTDQFPAKLSGPQPVSVDHASKHEELEEQRSQDAEMAGVGGAAIGGAQIRDQPPGKTTESGAAKTAVAGSAIGVSESAKAAGVEDKASDNKKVSAGAQVPQQPGDEKLTKNTGVENRTGDAGKVTGDRRGDEDIKHTHKVGARTGGYDIGDYHPAKLHPPPVGDSTSQAEAQPDTHVSPASAPPTSVRDSSKERRVSFLDKVRGEARIIAGKMTGKEDKVEEGKRMMHGKV</sequence>
<reference evidence="3" key="2">
    <citation type="submission" date="2015-01" db="EMBL/GenBank/DDBJ databases">
        <title>Evolutionary Origins and Diversification of the Mycorrhizal Mutualists.</title>
        <authorList>
            <consortium name="DOE Joint Genome Institute"/>
            <consortium name="Mycorrhizal Genomics Consortium"/>
            <person name="Kohler A."/>
            <person name="Kuo A."/>
            <person name="Nagy L.G."/>
            <person name="Floudas D."/>
            <person name="Copeland A."/>
            <person name="Barry K.W."/>
            <person name="Cichocki N."/>
            <person name="Veneault-Fourrey C."/>
            <person name="LaButti K."/>
            <person name="Lindquist E.A."/>
            <person name="Lipzen A."/>
            <person name="Lundell T."/>
            <person name="Morin E."/>
            <person name="Murat C."/>
            <person name="Riley R."/>
            <person name="Ohm R."/>
            <person name="Sun H."/>
            <person name="Tunlid A."/>
            <person name="Henrissat B."/>
            <person name="Grigoriev I.V."/>
            <person name="Hibbett D.S."/>
            <person name="Martin F."/>
        </authorList>
    </citation>
    <scope>NUCLEOTIDE SEQUENCE [LARGE SCALE GENOMIC DNA]</scope>
    <source>
        <strain evidence="3">UH-Slu-Lm8-n1</strain>
    </source>
</reference>
<feature type="region of interest" description="Disordered" evidence="1">
    <location>
        <begin position="1"/>
        <end position="92"/>
    </location>
</feature>
<organism evidence="2 3">
    <name type="scientific">Suillus luteus UH-Slu-Lm8-n1</name>
    <dbReference type="NCBI Taxonomy" id="930992"/>
    <lineage>
        <taxon>Eukaryota</taxon>
        <taxon>Fungi</taxon>
        <taxon>Dikarya</taxon>
        <taxon>Basidiomycota</taxon>
        <taxon>Agaricomycotina</taxon>
        <taxon>Agaricomycetes</taxon>
        <taxon>Agaricomycetidae</taxon>
        <taxon>Boletales</taxon>
        <taxon>Suillineae</taxon>
        <taxon>Suillaceae</taxon>
        <taxon>Suillus</taxon>
    </lineage>
</organism>
<dbReference type="Proteomes" id="UP000054485">
    <property type="component" value="Unassembled WGS sequence"/>
</dbReference>
<feature type="region of interest" description="Disordered" evidence="1">
    <location>
        <begin position="136"/>
        <end position="463"/>
    </location>
</feature>
<proteinExistence type="predicted"/>
<feature type="compositionally biased region" description="Polar residues" evidence="1">
    <location>
        <begin position="17"/>
        <end position="33"/>
    </location>
</feature>
<evidence type="ECO:0000313" key="3">
    <source>
        <dbReference type="Proteomes" id="UP000054485"/>
    </source>
</evidence>
<evidence type="ECO:0000256" key="1">
    <source>
        <dbReference type="SAM" id="MobiDB-lite"/>
    </source>
</evidence>
<dbReference type="OrthoDB" id="3268823at2759"/>
<feature type="compositionally biased region" description="Polar residues" evidence="1">
    <location>
        <begin position="241"/>
        <end position="250"/>
    </location>
</feature>